<dbReference type="Proteomes" id="UP000306196">
    <property type="component" value="Unassembled WGS sequence"/>
</dbReference>
<comment type="caution">
    <text evidence="7">The sequence shown here is derived from an EMBL/GenBank/DDBJ whole genome shotgun (WGS) entry which is preliminary data.</text>
</comment>
<name>A0A5R8KH21_9BACT</name>
<dbReference type="OrthoDB" id="9786493at2"/>
<gene>
    <name evidence="7" type="ORF">FEM03_07565</name>
</gene>
<dbReference type="Pfam" id="PF01226">
    <property type="entry name" value="Form_Nir_trans"/>
    <property type="match status" value="1"/>
</dbReference>
<evidence type="ECO:0000313" key="8">
    <source>
        <dbReference type="Proteomes" id="UP000306196"/>
    </source>
</evidence>
<evidence type="ECO:0000256" key="3">
    <source>
        <dbReference type="ARBA" id="ARBA00022989"/>
    </source>
</evidence>
<keyword evidence="2 6" id="KW-0812">Transmembrane</keyword>
<dbReference type="GO" id="GO:0005886">
    <property type="term" value="C:plasma membrane"/>
    <property type="evidence" value="ECO:0007669"/>
    <property type="project" value="TreeGrafter"/>
</dbReference>
<reference evidence="7 8" key="1">
    <citation type="submission" date="2019-05" db="EMBL/GenBank/DDBJ databases">
        <title>Verrucobacter flavum gen. nov., sp. nov. a new member of the family Verrucomicrobiaceae.</title>
        <authorList>
            <person name="Szuroczki S."/>
            <person name="Abbaszade G."/>
            <person name="Szabo A."/>
            <person name="Felfoldi T."/>
            <person name="Schumann P."/>
            <person name="Boka K."/>
            <person name="Keki Z."/>
            <person name="Toumi M."/>
            <person name="Toth E."/>
        </authorList>
    </citation>
    <scope>NUCLEOTIDE SEQUENCE [LARGE SCALE GENOMIC DNA]</scope>
    <source>
        <strain evidence="7 8">MG-N-17</strain>
    </source>
</reference>
<proteinExistence type="inferred from homology"/>
<dbReference type="InterPro" id="IPR023271">
    <property type="entry name" value="Aquaporin-like"/>
</dbReference>
<evidence type="ECO:0000256" key="4">
    <source>
        <dbReference type="ARBA" id="ARBA00023136"/>
    </source>
</evidence>
<accession>A0A5R8KH21</accession>
<dbReference type="PANTHER" id="PTHR30520:SF6">
    <property type="entry name" value="FORMATE_NITRATE FAMILY TRANSPORTER (EUROFUNG)"/>
    <property type="match status" value="1"/>
</dbReference>
<keyword evidence="4 6" id="KW-0472">Membrane</keyword>
<evidence type="ECO:0000256" key="1">
    <source>
        <dbReference type="ARBA" id="ARBA00004141"/>
    </source>
</evidence>
<feature type="transmembrane region" description="Helical" evidence="6">
    <location>
        <begin position="43"/>
        <end position="67"/>
    </location>
</feature>
<keyword evidence="8" id="KW-1185">Reference proteome</keyword>
<keyword evidence="3 6" id="KW-1133">Transmembrane helix</keyword>
<sequence length="289" mass="30144">MSSTNNASTGKVEVKVDDLLPEEIARKAETFFARKAGVKTPNLWVLATLAGAYIGFGSIFSQVVLAGGADLPFGVRQGLCGMAFSLGLILVVVGGAELFTGNTMMVIPRAQERATAVEVLSAWAWAYGGNFVGSVLIVMLFVLAGGHTAGDGQVGLAALETAQRKAGLTAGSALASGILANMLVCLAVWLSLSARATQGKIFAIVWPITAFVACGFEHSVANMSLIPMGLMILAFADQAFWLAAGVEPTAFTDLTATGFLWNLLWSTTGNIIGGGLIGMAYWSVFRRGK</sequence>
<feature type="transmembrane region" description="Helical" evidence="6">
    <location>
        <begin position="79"/>
        <end position="100"/>
    </location>
</feature>
<dbReference type="PROSITE" id="PS01006">
    <property type="entry name" value="FORMATE_NITRITE_TP_2"/>
    <property type="match status" value="1"/>
</dbReference>
<evidence type="ECO:0000313" key="7">
    <source>
        <dbReference type="EMBL" id="TLD71541.1"/>
    </source>
</evidence>
<dbReference type="PANTHER" id="PTHR30520">
    <property type="entry name" value="FORMATE TRANSPORTER-RELATED"/>
    <property type="match status" value="1"/>
</dbReference>
<evidence type="ECO:0000256" key="2">
    <source>
        <dbReference type="ARBA" id="ARBA00022692"/>
    </source>
</evidence>
<protein>
    <submittedName>
        <fullName evidence="7">Formate transporter FocA</fullName>
    </submittedName>
</protein>
<organism evidence="7 8">
    <name type="scientific">Phragmitibacter flavus</name>
    <dbReference type="NCBI Taxonomy" id="2576071"/>
    <lineage>
        <taxon>Bacteria</taxon>
        <taxon>Pseudomonadati</taxon>
        <taxon>Verrucomicrobiota</taxon>
        <taxon>Verrucomicrobiia</taxon>
        <taxon>Verrucomicrobiales</taxon>
        <taxon>Verrucomicrobiaceae</taxon>
        <taxon>Phragmitibacter</taxon>
    </lineage>
</organism>
<feature type="transmembrane region" description="Helical" evidence="6">
    <location>
        <begin position="120"/>
        <end position="145"/>
    </location>
</feature>
<evidence type="ECO:0000256" key="6">
    <source>
        <dbReference type="SAM" id="Phobius"/>
    </source>
</evidence>
<comment type="similarity">
    <text evidence="5">Belongs to the FNT transporter (TC 1.A.16) family.</text>
</comment>
<evidence type="ECO:0000256" key="5">
    <source>
        <dbReference type="ARBA" id="ARBA00049660"/>
    </source>
</evidence>
<dbReference type="EMBL" id="VAUV01000005">
    <property type="protein sequence ID" value="TLD71541.1"/>
    <property type="molecule type" value="Genomic_DNA"/>
</dbReference>
<dbReference type="PROSITE" id="PS01005">
    <property type="entry name" value="FORMATE_NITRITE_TP_1"/>
    <property type="match status" value="1"/>
</dbReference>
<comment type="subcellular location">
    <subcellularLocation>
        <location evidence="1">Membrane</location>
        <topology evidence="1">Multi-pass membrane protein</topology>
    </subcellularLocation>
</comment>
<dbReference type="AlphaFoldDB" id="A0A5R8KH21"/>
<feature type="transmembrane region" description="Helical" evidence="6">
    <location>
        <begin position="166"/>
        <end position="192"/>
    </location>
</feature>
<dbReference type="GO" id="GO:0015499">
    <property type="term" value="F:formate transmembrane transporter activity"/>
    <property type="evidence" value="ECO:0007669"/>
    <property type="project" value="TreeGrafter"/>
</dbReference>
<dbReference type="InterPro" id="IPR024002">
    <property type="entry name" value="For/NO2_transpt_CS"/>
</dbReference>
<feature type="transmembrane region" description="Helical" evidence="6">
    <location>
        <begin position="263"/>
        <end position="284"/>
    </location>
</feature>
<dbReference type="Gene3D" id="1.20.1080.10">
    <property type="entry name" value="Glycerol uptake facilitator protein"/>
    <property type="match status" value="1"/>
</dbReference>
<feature type="transmembrane region" description="Helical" evidence="6">
    <location>
        <begin position="198"/>
        <end position="216"/>
    </location>
</feature>
<dbReference type="InterPro" id="IPR000292">
    <property type="entry name" value="For/NO2_transpt"/>
</dbReference>